<keyword evidence="2" id="KW-0472">Membrane</keyword>
<accession>A0A4P7IBC8</accession>
<feature type="transmembrane region" description="Helical" evidence="2">
    <location>
        <begin position="220"/>
        <end position="239"/>
    </location>
</feature>
<dbReference type="AlphaFoldDB" id="A0A4P7IBC8"/>
<dbReference type="EMBL" id="CP038436">
    <property type="protein sequence ID" value="QBX54345.1"/>
    <property type="molecule type" value="Genomic_DNA"/>
</dbReference>
<organism evidence="3 4">
    <name type="scientific">Nocardioides seonyuensis</name>
    <dbReference type="NCBI Taxonomy" id="2518371"/>
    <lineage>
        <taxon>Bacteria</taxon>
        <taxon>Bacillati</taxon>
        <taxon>Actinomycetota</taxon>
        <taxon>Actinomycetes</taxon>
        <taxon>Propionibacteriales</taxon>
        <taxon>Nocardioidaceae</taxon>
        <taxon>Nocardioides</taxon>
    </lineage>
</organism>
<feature type="transmembrane region" description="Helical" evidence="2">
    <location>
        <begin position="34"/>
        <end position="54"/>
    </location>
</feature>
<dbReference type="RefSeq" id="WP_135266318.1">
    <property type="nucleotide sequence ID" value="NZ_CP038436.1"/>
</dbReference>
<evidence type="ECO:0000313" key="3">
    <source>
        <dbReference type="EMBL" id="QBX54345.1"/>
    </source>
</evidence>
<keyword evidence="2" id="KW-0812">Transmembrane</keyword>
<evidence type="ECO:0000256" key="2">
    <source>
        <dbReference type="SAM" id="Phobius"/>
    </source>
</evidence>
<dbReference type="OrthoDB" id="3789619at2"/>
<keyword evidence="4" id="KW-1185">Reference proteome</keyword>
<feature type="transmembrane region" description="Helical" evidence="2">
    <location>
        <begin position="245"/>
        <end position="265"/>
    </location>
</feature>
<name>A0A4P7IBC8_9ACTN</name>
<sequence>MTVHQHTGTTLTSALPTTPTPDAPRRPSGLRRGVLVAGGVFGCLVPSVWTLNFLRMLATGDLAEHRFHQLTGQGLLLTALWLGALVPMLVAAWRGYRPGTASALLHLSFFGIGTACAVAAPQGGSRELMVLILVTGSVVWLALPRRARLRVPVDVAPVALTAALLAGAVVAPYAVDQIGLQHDATGMHADNPHYFDMAWLTLTLAVAGLLGALLPTARQLLAVAGGGLALTGVAMLALSEGVLNGVLFTGVGMLLMVAWRLGAMVPGGRAIAEIRPSGQTL</sequence>
<feature type="transmembrane region" description="Helical" evidence="2">
    <location>
        <begin position="194"/>
        <end position="213"/>
    </location>
</feature>
<feature type="transmembrane region" description="Helical" evidence="2">
    <location>
        <begin position="155"/>
        <end position="174"/>
    </location>
</feature>
<keyword evidence="2" id="KW-1133">Transmembrane helix</keyword>
<evidence type="ECO:0000313" key="4">
    <source>
        <dbReference type="Proteomes" id="UP000294853"/>
    </source>
</evidence>
<dbReference type="Proteomes" id="UP000294853">
    <property type="component" value="Chromosome"/>
</dbReference>
<dbReference type="KEGG" id="nsn:EXE58_01900"/>
<feature type="transmembrane region" description="Helical" evidence="2">
    <location>
        <begin position="74"/>
        <end position="96"/>
    </location>
</feature>
<feature type="transmembrane region" description="Helical" evidence="2">
    <location>
        <begin position="103"/>
        <end position="120"/>
    </location>
</feature>
<protein>
    <submittedName>
        <fullName evidence="3">Uncharacterized protein</fullName>
    </submittedName>
</protein>
<reference evidence="3 4" key="1">
    <citation type="submission" date="2019-03" db="EMBL/GenBank/DDBJ databases">
        <title>Three New Species of Nocardioides, Nocardioides euryhalodurans sp. nov., Nocardioides seonyuensis sp. nov. and Nocardioides eburneoflavus sp. nov. Iolated from Soil.</title>
        <authorList>
            <person name="Roh S.G."/>
            <person name="Lee C."/>
            <person name="Kim M.-K."/>
            <person name="Kim S.B."/>
        </authorList>
    </citation>
    <scope>NUCLEOTIDE SEQUENCE [LARGE SCALE GENOMIC DNA]</scope>
    <source>
        <strain evidence="3 4">MMS17-SY207-3</strain>
    </source>
</reference>
<feature type="transmembrane region" description="Helical" evidence="2">
    <location>
        <begin position="126"/>
        <end position="143"/>
    </location>
</feature>
<gene>
    <name evidence="3" type="ORF">EXE58_01900</name>
</gene>
<evidence type="ECO:0000256" key="1">
    <source>
        <dbReference type="SAM" id="MobiDB-lite"/>
    </source>
</evidence>
<feature type="region of interest" description="Disordered" evidence="1">
    <location>
        <begin position="1"/>
        <end position="27"/>
    </location>
</feature>
<proteinExistence type="predicted"/>